<dbReference type="AlphaFoldDB" id="A0A0G0ER05"/>
<feature type="non-terminal residue" evidence="1">
    <location>
        <position position="1"/>
    </location>
</feature>
<sequence length="104" mass="12178">YNPHRSETIIVGWGSVKNTVLDLISQGEDIGYLHYEYLFPLKTELLNTLIKRGKKIILIENNQTGQLGEMLKEKTGYPFKKKLLKYDGRPFFVEDILEYLKNEK</sequence>
<dbReference type="InterPro" id="IPR009014">
    <property type="entry name" value="Transketo_C/PFOR_II"/>
</dbReference>
<evidence type="ECO:0000313" key="1">
    <source>
        <dbReference type="EMBL" id="KKP77610.1"/>
    </source>
</evidence>
<dbReference type="Proteomes" id="UP000034816">
    <property type="component" value="Unassembled WGS sequence"/>
</dbReference>
<protein>
    <submittedName>
        <fullName evidence="1">2-oxoacid oxidoreductase, gamma-alpha subunit</fullName>
    </submittedName>
</protein>
<evidence type="ECO:0000313" key="2">
    <source>
        <dbReference type="Proteomes" id="UP000034816"/>
    </source>
</evidence>
<comment type="caution">
    <text evidence="1">The sequence shown here is derived from an EMBL/GenBank/DDBJ whole genome shotgun (WGS) entry which is preliminary data.</text>
</comment>
<dbReference type="InterPro" id="IPR050722">
    <property type="entry name" value="Pyruvate:ferred/Flavod_OxRd"/>
</dbReference>
<dbReference type="EMBL" id="LBQH01000016">
    <property type="protein sequence ID" value="KKP77610.1"/>
    <property type="molecule type" value="Genomic_DNA"/>
</dbReference>
<name>A0A0G0ER05_9BACT</name>
<dbReference type="Gene3D" id="3.40.50.920">
    <property type="match status" value="1"/>
</dbReference>
<dbReference type="GO" id="GO:0006979">
    <property type="term" value="P:response to oxidative stress"/>
    <property type="evidence" value="ECO:0007669"/>
    <property type="project" value="TreeGrafter"/>
</dbReference>
<proteinExistence type="predicted"/>
<dbReference type="SUPFAM" id="SSF52922">
    <property type="entry name" value="TK C-terminal domain-like"/>
    <property type="match status" value="1"/>
</dbReference>
<gene>
    <name evidence="1" type="ORF">UR73_C0016G0001</name>
</gene>
<reference evidence="1 2" key="1">
    <citation type="journal article" date="2015" name="Nature">
        <title>rRNA introns, odd ribosomes, and small enigmatic genomes across a large radiation of phyla.</title>
        <authorList>
            <person name="Brown C.T."/>
            <person name="Hug L.A."/>
            <person name="Thomas B.C."/>
            <person name="Sharon I."/>
            <person name="Castelle C.J."/>
            <person name="Singh A."/>
            <person name="Wilkins M.J."/>
            <person name="Williams K.H."/>
            <person name="Banfield J.F."/>
        </authorList>
    </citation>
    <scope>NUCLEOTIDE SEQUENCE [LARGE SCALE GENOMIC DNA]</scope>
</reference>
<organism evidence="1 2">
    <name type="scientific">candidate division WS6 bacterium GW2011_GWF1_35_23</name>
    <dbReference type="NCBI Taxonomy" id="1619097"/>
    <lineage>
        <taxon>Bacteria</taxon>
        <taxon>Candidatus Dojkabacteria</taxon>
    </lineage>
</organism>
<accession>A0A0G0ER05</accession>
<dbReference type="PANTHER" id="PTHR32154:SF20">
    <property type="entry name" value="2-OXOGLUTARATE OXIDOREDUCTASE SUBUNIT KORA"/>
    <property type="match status" value="1"/>
</dbReference>
<dbReference type="PANTHER" id="PTHR32154">
    <property type="entry name" value="PYRUVATE-FLAVODOXIN OXIDOREDUCTASE-RELATED"/>
    <property type="match status" value="1"/>
</dbReference>